<reference evidence="1" key="1">
    <citation type="submission" date="2023-01" db="EMBL/GenBank/DDBJ databases">
        <title>Metagenome sequencing of chrysophaentin producing Chrysophaeum taylorii.</title>
        <authorList>
            <person name="Davison J."/>
            <person name="Bewley C."/>
        </authorList>
    </citation>
    <scope>NUCLEOTIDE SEQUENCE</scope>
    <source>
        <strain evidence="1">NIES-1699</strain>
    </source>
</reference>
<name>A0AAD7XMP2_9STRA</name>
<dbReference type="Pfam" id="PF07224">
    <property type="entry name" value="Chlorophyllase"/>
    <property type="match status" value="1"/>
</dbReference>
<keyword evidence="2" id="KW-1185">Reference proteome</keyword>
<proteinExistence type="predicted"/>
<protein>
    <recommendedName>
        <fullName evidence="3">Chlorophyllase</fullName>
    </recommendedName>
</protein>
<dbReference type="AlphaFoldDB" id="A0AAD7XMP2"/>
<evidence type="ECO:0000313" key="1">
    <source>
        <dbReference type="EMBL" id="KAJ8607026.1"/>
    </source>
</evidence>
<organism evidence="1 2">
    <name type="scientific">Chrysophaeum taylorii</name>
    <dbReference type="NCBI Taxonomy" id="2483200"/>
    <lineage>
        <taxon>Eukaryota</taxon>
        <taxon>Sar</taxon>
        <taxon>Stramenopiles</taxon>
        <taxon>Ochrophyta</taxon>
        <taxon>Pelagophyceae</taxon>
        <taxon>Pelagomonadales</taxon>
        <taxon>Pelagomonadaceae</taxon>
        <taxon>Chrysophaeum</taxon>
    </lineage>
</organism>
<evidence type="ECO:0000313" key="2">
    <source>
        <dbReference type="Proteomes" id="UP001230188"/>
    </source>
</evidence>
<dbReference type="InterPro" id="IPR017395">
    <property type="entry name" value="Chlorophyllase-like"/>
</dbReference>
<comment type="caution">
    <text evidence="1">The sequence shown here is derived from an EMBL/GenBank/DDBJ whole genome shotgun (WGS) entry which is preliminary data.</text>
</comment>
<gene>
    <name evidence="1" type="ORF">CTAYLR_006248</name>
</gene>
<dbReference type="EMBL" id="JAQMWT010000238">
    <property type="protein sequence ID" value="KAJ8607026.1"/>
    <property type="molecule type" value="Genomic_DNA"/>
</dbReference>
<dbReference type="Gene3D" id="3.40.50.1820">
    <property type="entry name" value="alpha/beta hydrolase"/>
    <property type="match status" value="1"/>
</dbReference>
<dbReference type="InterPro" id="IPR029058">
    <property type="entry name" value="AB_hydrolase_fold"/>
</dbReference>
<accession>A0AAD7XMP2</accession>
<evidence type="ECO:0008006" key="3">
    <source>
        <dbReference type="Google" id="ProtNLM"/>
    </source>
</evidence>
<dbReference type="Proteomes" id="UP001230188">
    <property type="component" value="Unassembled WGS sequence"/>
</dbReference>
<sequence>MRGSSSDLKLACFVAAAVGGFELAAKAPKADAWSLSPAQKKMALKKTAKGVSAALLALALPQVARSAEWKTVIVDANGEEATTGVAVKQGTVELPMRTPPLSREAVEVSRKAKAVVLLPAEGSPKGGVVFLHGFSQQPKNYETMLRAMAASGLEVVAPKTWLFDVIFEKVETVSGWWKLRAKLQSALIIDGLRSVEMLRKELGVLSFVGHSMGGAGALVVPSLLRDGKDAASIFVMSPLSDGAVKTELNPHLAGDPATYPKLFDAYGSSEPEIVLVSADQDQIVSPSSVKDVYDAAPPKRSALARIMVGSHVGYEDSFRIPIPIPFTNGAVTLFSFWDELIFGSDAIQGFFGVDYDVQKGLSIALLHRLNAAVSGTTADLADKVVFDTPVEDWEAVYKLTSHSPLLKRVLTLQ</sequence>
<dbReference type="SUPFAM" id="SSF53474">
    <property type="entry name" value="alpha/beta-Hydrolases"/>
    <property type="match status" value="1"/>
</dbReference>